<dbReference type="EMBL" id="LXKT01000027">
    <property type="protein sequence ID" value="OCJ33555.1"/>
    <property type="molecule type" value="Genomic_DNA"/>
</dbReference>
<comment type="similarity">
    <text evidence="1">Belongs to the LysR transcriptional regulatory family.</text>
</comment>
<dbReference type="InterPro" id="IPR036388">
    <property type="entry name" value="WH-like_DNA-bd_sf"/>
</dbReference>
<evidence type="ECO:0000313" key="9">
    <source>
        <dbReference type="EMBL" id="NTC29453.1"/>
    </source>
</evidence>
<gene>
    <name evidence="10" type="ORF">A6U91_19215</name>
    <name evidence="9" type="ORF">G6M46_15035</name>
    <name evidence="11" type="ORF">G6M86_17970</name>
</gene>
<protein>
    <recommendedName>
        <fullName evidence="6">HTH-type transcriptional regulator TtuA</fullName>
    </recommendedName>
    <alternativeName>
        <fullName evidence="7">Tartrate utilization transcriptional regulator</fullName>
    </alternativeName>
</protein>
<dbReference type="Proteomes" id="UP000663946">
    <property type="component" value="Chromosome 2"/>
</dbReference>
<reference evidence="9" key="2">
    <citation type="journal article" date="2020" name="Science">
        <title>Unexpected conservation and global transmission of agrobacterial virulence plasmids.</title>
        <authorList>
            <person name="Weisberg A.J."/>
            <person name="Davis E.W. 2nd"/>
            <person name="Tabima J."/>
            <person name="Belcher M.S."/>
            <person name="Miller M."/>
            <person name="Kuo C.H."/>
            <person name="Loper J.E."/>
            <person name="Grunwald N.J."/>
            <person name="Putnam M.L."/>
            <person name="Chang J.H."/>
        </authorList>
    </citation>
    <scope>NUCLEOTIDE SEQUENCE</scope>
    <source>
        <strain evidence="9">17-1853-1a</strain>
    </source>
</reference>
<evidence type="ECO:0000256" key="3">
    <source>
        <dbReference type="ARBA" id="ARBA00023125"/>
    </source>
</evidence>
<dbReference type="PROSITE" id="PS50931">
    <property type="entry name" value="HTH_LYSR"/>
    <property type="match status" value="1"/>
</dbReference>
<evidence type="ECO:0000313" key="12">
    <source>
        <dbReference type="Proteomes" id="UP000093451"/>
    </source>
</evidence>
<dbReference type="Pfam" id="PF03466">
    <property type="entry name" value="LysR_substrate"/>
    <property type="match status" value="1"/>
</dbReference>
<feature type="domain" description="HTH lysR-type" evidence="8">
    <location>
        <begin position="9"/>
        <end position="66"/>
    </location>
</feature>
<dbReference type="EMBL" id="CP049217">
    <property type="protein sequence ID" value="QTG15162.1"/>
    <property type="molecule type" value="Genomic_DNA"/>
</dbReference>
<evidence type="ECO:0000256" key="1">
    <source>
        <dbReference type="ARBA" id="ARBA00009437"/>
    </source>
</evidence>
<evidence type="ECO:0000313" key="13">
    <source>
        <dbReference type="Proteomes" id="UP000702952"/>
    </source>
</evidence>
<evidence type="ECO:0000256" key="2">
    <source>
        <dbReference type="ARBA" id="ARBA00023015"/>
    </source>
</evidence>
<dbReference type="AlphaFoldDB" id="A0A1B9UHQ3"/>
<dbReference type="Gene3D" id="1.10.10.10">
    <property type="entry name" value="Winged helix-like DNA-binding domain superfamily/Winged helix DNA-binding domain"/>
    <property type="match status" value="1"/>
</dbReference>
<reference evidence="10 12" key="1">
    <citation type="journal article" date="2016" name="PeerJ">
        <title>Gall-ID: tools for genotyping gall-causing phytopathogenic bacteria.</title>
        <authorList>
            <person name="Davis E.W.II."/>
            <person name="Weisberg A.J."/>
            <person name="Tabima J.F."/>
            <person name="Grunwald N.J."/>
            <person name="Chang J.H."/>
        </authorList>
    </citation>
    <scope>NUCLEOTIDE SEQUENCE [LARGE SCALE GENOMIC DNA]</scope>
    <source>
        <strain evidence="10 12">N2/73</strain>
    </source>
</reference>
<dbReference type="SUPFAM" id="SSF46785">
    <property type="entry name" value="Winged helix' DNA-binding domain"/>
    <property type="match status" value="1"/>
</dbReference>
<dbReference type="SUPFAM" id="SSF53850">
    <property type="entry name" value="Periplasmic binding protein-like II"/>
    <property type="match status" value="1"/>
</dbReference>
<dbReference type="EMBL" id="JAAMAY010000026">
    <property type="protein sequence ID" value="NTC29453.1"/>
    <property type="molecule type" value="Genomic_DNA"/>
</dbReference>
<dbReference type="GO" id="GO:0043565">
    <property type="term" value="F:sequence-specific DNA binding"/>
    <property type="evidence" value="ECO:0007669"/>
    <property type="project" value="TreeGrafter"/>
</dbReference>
<dbReference type="InterPro" id="IPR005119">
    <property type="entry name" value="LysR_subst-bd"/>
</dbReference>
<evidence type="ECO:0000313" key="10">
    <source>
        <dbReference type="EMBL" id="OCJ33555.1"/>
    </source>
</evidence>
<dbReference type="RefSeq" id="WP_004431950.1">
    <property type="nucleotide sequence ID" value="NZ_CP048465.1"/>
</dbReference>
<dbReference type="GO" id="GO:0006351">
    <property type="term" value="P:DNA-templated transcription"/>
    <property type="evidence" value="ECO:0007669"/>
    <property type="project" value="TreeGrafter"/>
</dbReference>
<reference evidence="11" key="3">
    <citation type="submission" date="2020-02" db="EMBL/GenBank/DDBJ databases">
        <title>Unexpected conservation and global transmission of agrobacterial virulence plasmids.</title>
        <authorList>
            <person name="Weisberg A.J."/>
            <person name="Davis E.W. II"/>
            <person name="Tabima J.R."/>
            <person name="Belcher M.S."/>
            <person name="Miller M."/>
            <person name="Kuo C.-H."/>
            <person name="Loper J.E."/>
            <person name="Grunwald N.J."/>
            <person name="Putnam M.L."/>
            <person name="Chang J.H."/>
        </authorList>
    </citation>
    <scope>NUCLEOTIDE SEQUENCE</scope>
    <source>
        <strain evidence="11">Q15/94</strain>
    </source>
</reference>
<keyword evidence="4" id="KW-0804">Transcription</keyword>
<keyword evidence="3" id="KW-0238">DNA-binding</keyword>
<dbReference type="FunFam" id="1.10.10.10:FF:000001">
    <property type="entry name" value="LysR family transcriptional regulator"/>
    <property type="match status" value="1"/>
</dbReference>
<name>A0A1B9UHQ3_AGRTU</name>
<sequence length="309" mass="35121">METELATPFTWDDLQYFLAVARTGQLSSAARSLRTSHATVSRHIDRLEFSLKTKLFERNPRGYELTTVGRRLVDTVERIEAEAERLQSDISESGSLLRGVVRLSAPEGFSNFFFVERLKDFAVTHPHIMVEMVTIQQIMALSKKEADVAVTLDPPKAGPYINEQIVDYTLHIYASRSYLASHPKITRREDLPDHFFIGYVQDLIFSPGLDYMRDVMPGLRPNFQSSSIFAQLTATLSGRGLCILPNFIAARFPDLQMVLAGEVELRRGYWLTSHQDLANVPRVRSLMDFILTTARAHQNLFILDRKTIA</sequence>
<evidence type="ECO:0000256" key="6">
    <source>
        <dbReference type="ARBA" id="ARBA00067332"/>
    </source>
</evidence>
<dbReference type="PANTHER" id="PTHR30537">
    <property type="entry name" value="HTH-TYPE TRANSCRIPTIONAL REGULATOR"/>
    <property type="match status" value="1"/>
</dbReference>
<dbReference type="GeneID" id="92773455"/>
<keyword evidence="2" id="KW-0805">Transcription regulation</keyword>
<evidence type="ECO:0000259" key="8">
    <source>
        <dbReference type="PROSITE" id="PS50931"/>
    </source>
</evidence>
<organism evidence="9 13">
    <name type="scientific">Agrobacterium tumefaciens</name>
    <dbReference type="NCBI Taxonomy" id="358"/>
    <lineage>
        <taxon>Bacteria</taxon>
        <taxon>Pseudomonadati</taxon>
        <taxon>Pseudomonadota</taxon>
        <taxon>Alphaproteobacteria</taxon>
        <taxon>Hyphomicrobiales</taxon>
        <taxon>Rhizobiaceae</taxon>
        <taxon>Rhizobium/Agrobacterium group</taxon>
        <taxon>Agrobacterium</taxon>
        <taxon>Agrobacterium tumefaciens complex</taxon>
    </lineage>
</organism>
<dbReference type="InterPro" id="IPR000847">
    <property type="entry name" value="LysR_HTH_N"/>
</dbReference>
<dbReference type="InterPro" id="IPR036390">
    <property type="entry name" value="WH_DNA-bd_sf"/>
</dbReference>
<dbReference type="Gene3D" id="3.40.190.290">
    <property type="match status" value="1"/>
</dbReference>
<accession>A0A1B9UHQ3</accession>
<comment type="function">
    <text evidence="5">Transcriptional regulator of the ttuABCDE tartrate utilization operon.</text>
</comment>
<evidence type="ECO:0000256" key="4">
    <source>
        <dbReference type="ARBA" id="ARBA00023163"/>
    </source>
</evidence>
<dbReference type="Proteomes" id="UP000093451">
    <property type="component" value="Unassembled WGS sequence"/>
</dbReference>
<evidence type="ECO:0000313" key="11">
    <source>
        <dbReference type="EMBL" id="QTG15162.1"/>
    </source>
</evidence>
<evidence type="ECO:0000256" key="5">
    <source>
        <dbReference type="ARBA" id="ARBA00054626"/>
    </source>
</evidence>
<dbReference type="PANTHER" id="PTHR30537:SF3">
    <property type="entry name" value="TRANSCRIPTIONAL REGULATORY PROTEIN"/>
    <property type="match status" value="1"/>
</dbReference>
<proteinExistence type="inferred from homology"/>
<dbReference type="GO" id="GO:0003700">
    <property type="term" value="F:DNA-binding transcription factor activity"/>
    <property type="evidence" value="ECO:0007669"/>
    <property type="project" value="InterPro"/>
</dbReference>
<dbReference type="InterPro" id="IPR058163">
    <property type="entry name" value="LysR-type_TF_proteobact-type"/>
</dbReference>
<dbReference type="Proteomes" id="UP000702952">
    <property type="component" value="Unassembled WGS sequence"/>
</dbReference>
<evidence type="ECO:0000256" key="7">
    <source>
        <dbReference type="ARBA" id="ARBA00083243"/>
    </source>
</evidence>
<dbReference type="Pfam" id="PF00126">
    <property type="entry name" value="HTH_1"/>
    <property type="match status" value="1"/>
</dbReference>